<dbReference type="AlphaFoldDB" id="A0AAQ0HNK8"/>
<protein>
    <submittedName>
        <fullName evidence="2">Uncharacterized protein</fullName>
    </submittedName>
</protein>
<gene>
    <name evidence="2" type="ORF">ATH84_1001167</name>
</gene>
<reference evidence="2 3" key="1">
    <citation type="submission" date="2018-08" db="EMBL/GenBank/DDBJ databases">
        <title>Genomic Encyclopedia of Archaeal and Bacterial Type Strains, Phase II (KMG-II): from individual species to whole genera.</title>
        <authorList>
            <person name="Goeker M."/>
        </authorList>
    </citation>
    <scope>NUCLEOTIDE SEQUENCE [LARGE SCALE GENOMIC DNA]</scope>
    <source>
        <strain evidence="2 3">DSM 582</strain>
    </source>
</reference>
<evidence type="ECO:0000313" key="2">
    <source>
        <dbReference type="EMBL" id="REG57120.1"/>
    </source>
</evidence>
<feature type="region of interest" description="Disordered" evidence="1">
    <location>
        <begin position="183"/>
        <end position="205"/>
    </location>
</feature>
<organism evidence="2 3">
    <name type="scientific">Paracoccus versutus</name>
    <name type="common">Thiobacillus versutus</name>
    <dbReference type="NCBI Taxonomy" id="34007"/>
    <lineage>
        <taxon>Bacteria</taxon>
        <taxon>Pseudomonadati</taxon>
        <taxon>Pseudomonadota</taxon>
        <taxon>Alphaproteobacteria</taxon>
        <taxon>Rhodobacterales</taxon>
        <taxon>Paracoccaceae</taxon>
        <taxon>Paracoccus</taxon>
    </lineage>
</organism>
<name>A0AAQ0HNK8_PARVE</name>
<dbReference type="Proteomes" id="UP000256794">
    <property type="component" value="Unassembled WGS sequence"/>
</dbReference>
<dbReference type="EMBL" id="QUMX01000001">
    <property type="protein sequence ID" value="REG57120.1"/>
    <property type="molecule type" value="Genomic_DNA"/>
</dbReference>
<keyword evidence="3" id="KW-1185">Reference proteome</keyword>
<evidence type="ECO:0000313" key="3">
    <source>
        <dbReference type="Proteomes" id="UP000256794"/>
    </source>
</evidence>
<evidence type="ECO:0000256" key="1">
    <source>
        <dbReference type="SAM" id="MobiDB-lite"/>
    </source>
</evidence>
<accession>A0AAQ0HNK8</accession>
<feature type="region of interest" description="Disordered" evidence="1">
    <location>
        <begin position="252"/>
        <end position="273"/>
    </location>
</feature>
<comment type="caution">
    <text evidence="2">The sequence shown here is derived from an EMBL/GenBank/DDBJ whole genome shotgun (WGS) entry which is preliminary data.</text>
</comment>
<proteinExistence type="predicted"/>
<sequence>MIRTRSRAILAEEPEPRPTAVLQVFAGRQTCGLALIPALRGCLSRNIGLQEAHADPYAAGVENDSVLAVNRRGIRYQEGDMLSGRQNSCAGRQKRAMPMAGSFAGWPGSTARMSARRCASERRRPNRVISAQRTFQAQFSLAATHPQGSPEIARKCVALSRIRPMLAIRRVSINSRRWTPQPMRKAPLNAAEASKFASRPAVRGMREAARPARPAGADERWEHSRWQAKARTGVPMAHALRAPERACVTWRQREGPEGTTGSHERDTRTLCHG</sequence>